<dbReference type="EMBL" id="BMVX01000005">
    <property type="protein sequence ID" value="GGZ58997.1"/>
    <property type="molecule type" value="Genomic_DNA"/>
</dbReference>
<evidence type="ECO:0000313" key="3">
    <source>
        <dbReference type="EMBL" id="QEU78637.1"/>
    </source>
</evidence>
<dbReference type="Proteomes" id="UP000326831">
    <property type="component" value="Chromosome"/>
</dbReference>
<dbReference type="CDD" id="cd00093">
    <property type="entry name" value="HTH_XRE"/>
    <property type="match status" value="1"/>
</dbReference>
<reference evidence="2" key="3">
    <citation type="submission" date="2020-09" db="EMBL/GenBank/DDBJ databases">
        <authorList>
            <person name="Sun Q."/>
            <person name="Ohkuma M."/>
        </authorList>
    </citation>
    <scope>NUCLEOTIDE SEQUENCE</scope>
    <source>
        <strain evidence="2">JCM 4834</strain>
    </source>
</reference>
<dbReference type="InterPro" id="IPR043917">
    <property type="entry name" value="DUF5753"/>
</dbReference>
<dbReference type="EMBL" id="CP023701">
    <property type="protein sequence ID" value="QEU78637.1"/>
    <property type="molecule type" value="Genomic_DNA"/>
</dbReference>
<dbReference type="GO" id="GO:0003677">
    <property type="term" value="F:DNA binding"/>
    <property type="evidence" value="ECO:0007669"/>
    <property type="project" value="InterPro"/>
</dbReference>
<dbReference type="KEGG" id="ssub:CP968_10325"/>
<dbReference type="RefSeq" id="WP_150517718.1">
    <property type="nucleotide sequence ID" value="NZ_BMVX01000005.1"/>
</dbReference>
<dbReference type="Gene3D" id="1.10.260.40">
    <property type="entry name" value="lambda repressor-like DNA-binding domains"/>
    <property type="match status" value="1"/>
</dbReference>
<proteinExistence type="predicted"/>
<dbReference type="PROSITE" id="PS50943">
    <property type="entry name" value="HTH_CROC1"/>
    <property type="match status" value="1"/>
</dbReference>
<organism evidence="3 4">
    <name type="scientific">Streptomyces subrutilus</name>
    <dbReference type="NCBI Taxonomy" id="36818"/>
    <lineage>
        <taxon>Bacteria</taxon>
        <taxon>Bacillati</taxon>
        <taxon>Actinomycetota</taxon>
        <taxon>Actinomycetes</taxon>
        <taxon>Kitasatosporales</taxon>
        <taxon>Streptomycetaceae</taxon>
        <taxon>Streptomyces</taxon>
    </lineage>
</organism>
<name>A0A5P2UPP0_9ACTN</name>
<sequence>MAARNAPTGRQRRLATELRRLREQAGVSIQDAAAMLGADRTMVSNIEAGRTTVSEDRVRQLACHYKCPDSNLIDALAAIASSRRAPNWWAEYRGKLPEGHLDISELEHHAVRIRTAQTVHLPGLLQTEDHARALFELTVPKLSRLDVELRVAHRMRRQTVLTGEDPTPYLGIIHEAALRLAFGGQDVARAQLERLADAADEPHITLLVIPFSAGGFHGAGQSILYAEGPVPQLDTIQLDTALGATFVDAPTPLGNYRSLLDLMEESALSADDSREMIQSIAHKIGEA</sequence>
<evidence type="ECO:0000313" key="2">
    <source>
        <dbReference type="EMBL" id="GGZ58997.1"/>
    </source>
</evidence>
<dbReference type="OrthoDB" id="3462393at2"/>
<reference evidence="3 4" key="2">
    <citation type="submission" date="2017-09" db="EMBL/GenBank/DDBJ databases">
        <authorList>
            <person name="Lee N."/>
            <person name="Cho B.-K."/>
        </authorList>
    </citation>
    <scope>NUCLEOTIDE SEQUENCE [LARGE SCALE GENOMIC DNA]</scope>
    <source>
        <strain evidence="3 4">ATCC 27467</strain>
    </source>
</reference>
<dbReference type="InterPro" id="IPR010982">
    <property type="entry name" value="Lambda_DNA-bd_dom_sf"/>
</dbReference>
<protein>
    <submittedName>
        <fullName evidence="2 3">Transcriptional regulator</fullName>
    </submittedName>
</protein>
<dbReference type="Proteomes" id="UP000634660">
    <property type="component" value="Unassembled WGS sequence"/>
</dbReference>
<keyword evidence="4" id="KW-1185">Reference proteome</keyword>
<evidence type="ECO:0000259" key="1">
    <source>
        <dbReference type="PROSITE" id="PS50943"/>
    </source>
</evidence>
<dbReference type="Pfam" id="PF13560">
    <property type="entry name" value="HTH_31"/>
    <property type="match status" value="1"/>
</dbReference>
<dbReference type="SUPFAM" id="SSF47413">
    <property type="entry name" value="lambda repressor-like DNA-binding domains"/>
    <property type="match status" value="1"/>
</dbReference>
<dbReference type="SMART" id="SM00530">
    <property type="entry name" value="HTH_XRE"/>
    <property type="match status" value="1"/>
</dbReference>
<accession>A0A5P2UPP0</accession>
<reference evidence="2" key="1">
    <citation type="journal article" date="2014" name="Int. J. Syst. Evol. Microbiol.">
        <title>Complete genome sequence of Corynebacterium casei LMG S-19264T (=DSM 44701T), isolated from a smear-ripened cheese.</title>
        <authorList>
            <consortium name="US DOE Joint Genome Institute (JGI-PGF)"/>
            <person name="Walter F."/>
            <person name="Albersmeier A."/>
            <person name="Kalinowski J."/>
            <person name="Ruckert C."/>
        </authorList>
    </citation>
    <scope>NUCLEOTIDE SEQUENCE</scope>
    <source>
        <strain evidence="2">JCM 4834</strain>
    </source>
</reference>
<dbReference type="Pfam" id="PF19054">
    <property type="entry name" value="DUF5753"/>
    <property type="match status" value="1"/>
</dbReference>
<feature type="domain" description="HTH cro/C1-type" evidence="1">
    <location>
        <begin position="18"/>
        <end position="72"/>
    </location>
</feature>
<dbReference type="AlphaFoldDB" id="A0A5P2UPP0"/>
<evidence type="ECO:0000313" key="4">
    <source>
        <dbReference type="Proteomes" id="UP000326831"/>
    </source>
</evidence>
<gene>
    <name evidence="3" type="ORF">CP968_10325</name>
    <name evidence="2" type="ORF">GCM10010371_18180</name>
</gene>
<dbReference type="InterPro" id="IPR001387">
    <property type="entry name" value="Cro/C1-type_HTH"/>
</dbReference>